<keyword evidence="1" id="KW-1133">Transmembrane helix</keyword>
<dbReference type="RefSeq" id="WP_190724836.1">
    <property type="nucleotide sequence ID" value="NZ_CP061539.1"/>
</dbReference>
<evidence type="ECO:0000313" key="2">
    <source>
        <dbReference type="EMBL" id="QNV38074.1"/>
    </source>
</evidence>
<organism evidence="2 3">
    <name type="scientific">Rothia terrae</name>
    <dbReference type="NCBI Taxonomy" id="396015"/>
    <lineage>
        <taxon>Bacteria</taxon>
        <taxon>Bacillati</taxon>
        <taxon>Actinomycetota</taxon>
        <taxon>Actinomycetes</taxon>
        <taxon>Micrococcales</taxon>
        <taxon>Micrococcaceae</taxon>
        <taxon>Rothia</taxon>
    </lineage>
</organism>
<dbReference type="Proteomes" id="UP000516404">
    <property type="component" value="Chromosome"/>
</dbReference>
<keyword evidence="1" id="KW-0812">Transmembrane</keyword>
<protein>
    <submittedName>
        <fullName evidence="2">Uncharacterized protein</fullName>
    </submittedName>
</protein>
<feature type="transmembrane region" description="Helical" evidence="1">
    <location>
        <begin position="97"/>
        <end position="116"/>
    </location>
</feature>
<evidence type="ECO:0000256" key="1">
    <source>
        <dbReference type="SAM" id="Phobius"/>
    </source>
</evidence>
<feature type="transmembrane region" description="Helical" evidence="1">
    <location>
        <begin position="71"/>
        <end position="91"/>
    </location>
</feature>
<gene>
    <name evidence="2" type="ORF">IDM49_01925</name>
</gene>
<name>A0A7H2BEH8_9MICC</name>
<feature type="transmembrane region" description="Helical" evidence="1">
    <location>
        <begin position="121"/>
        <end position="139"/>
    </location>
</feature>
<keyword evidence="3" id="KW-1185">Reference proteome</keyword>
<accession>A0A7H2BEH8</accession>
<reference evidence="2 3" key="1">
    <citation type="submission" date="2020-09" db="EMBL/GenBank/DDBJ databases">
        <title>Investigation of environmental microbes.</title>
        <authorList>
            <person name="Ou Y."/>
            <person name="Kang Q."/>
        </authorList>
    </citation>
    <scope>NUCLEOTIDE SEQUENCE [LARGE SCALE GENOMIC DNA]</scope>
    <source>
        <strain evidence="2 3">KJZ-14</strain>
    </source>
</reference>
<keyword evidence="1" id="KW-0472">Membrane</keyword>
<feature type="transmembrane region" description="Helical" evidence="1">
    <location>
        <begin position="37"/>
        <end position="59"/>
    </location>
</feature>
<dbReference type="GeneID" id="96622982"/>
<dbReference type="KEGG" id="rter:IDM49_01925"/>
<dbReference type="AlphaFoldDB" id="A0A7H2BEH8"/>
<dbReference type="EMBL" id="CP061539">
    <property type="protein sequence ID" value="QNV38074.1"/>
    <property type="molecule type" value="Genomic_DNA"/>
</dbReference>
<feature type="transmembrane region" description="Helical" evidence="1">
    <location>
        <begin position="12"/>
        <end position="31"/>
    </location>
</feature>
<evidence type="ECO:0000313" key="3">
    <source>
        <dbReference type="Proteomes" id="UP000516404"/>
    </source>
</evidence>
<sequence>MNVNFDFVHSKYFKSAIIAYILTVLITTVIWSYSHPLITHIGAFSFWSFTSFSLAFLLAFAEPSKPRLPEIYVPIIALLSMYNLETTLEVLPHSLPHGSALMVALPIQAICLALIFRKRSIAGWMVFLFMLLQISHWYQPFSRPLTDFLTLFLVPAIVLATAHTMNGLSDSAFQQAEESAQLLKTAHHGHEEEEGLGNVASQRVEEVRALTVDMLKRIAYDPTPVTAEETNQFRLTEAQLRDTIRGRHIVNKDILKATWEARSRGTRVDILDELGSKLPEYIIQPLTESALEVLSVATGGTVTIRAFPQSDPIAVMVVYDGGVDEENPIAIEIDRNTGNIDRF</sequence>
<proteinExistence type="predicted"/>